<evidence type="ECO:0000256" key="3">
    <source>
        <dbReference type="ARBA" id="ARBA00023306"/>
    </source>
</evidence>
<evidence type="ECO:0000313" key="6">
    <source>
        <dbReference type="Proteomes" id="UP000464374"/>
    </source>
</evidence>
<dbReference type="GO" id="GO:0030435">
    <property type="term" value="P:sporulation resulting in formation of a cellular spore"/>
    <property type="evidence" value="ECO:0007669"/>
    <property type="project" value="InterPro"/>
</dbReference>
<dbReference type="PANTHER" id="PTHR38429:SF1">
    <property type="entry name" value="SEPTATION PROTEIN SPOVG-RELATED"/>
    <property type="match status" value="1"/>
</dbReference>
<organism evidence="5 6">
    <name type="scientific">Treponema vincentii</name>
    <dbReference type="NCBI Taxonomy" id="69710"/>
    <lineage>
        <taxon>Bacteria</taxon>
        <taxon>Pseudomonadati</taxon>
        <taxon>Spirochaetota</taxon>
        <taxon>Spirochaetia</taxon>
        <taxon>Spirochaetales</taxon>
        <taxon>Treponemataceae</taxon>
        <taxon>Treponema</taxon>
    </lineage>
</organism>
<dbReference type="SUPFAM" id="SSF160537">
    <property type="entry name" value="SpoVG-like"/>
    <property type="match status" value="1"/>
</dbReference>
<keyword evidence="1 4" id="KW-0132">Cell division</keyword>
<dbReference type="NCBIfam" id="NF009749">
    <property type="entry name" value="PRK13259.1"/>
    <property type="match status" value="1"/>
</dbReference>
<protein>
    <recommendedName>
        <fullName evidence="4">Putative septation protein SpoVG</fullName>
    </recommendedName>
</protein>
<evidence type="ECO:0000256" key="1">
    <source>
        <dbReference type="ARBA" id="ARBA00022618"/>
    </source>
</evidence>
<reference evidence="5 6" key="1">
    <citation type="submission" date="2020-01" db="EMBL/GenBank/DDBJ databases">
        <title>Complete genome sequence of a human oral phylogroup 1 Treponema sp. strain ATCC 700766, originally isolated from periodontitis dental plaque.</title>
        <authorList>
            <person name="Chan Y."/>
            <person name="Huo Y.-B."/>
            <person name="Yu X.-L."/>
            <person name="Zeng H."/>
            <person name="Leung W.-K."/>
            <person name="Watt R.M."/>
        </authorList>
    </citation>
    <scope>NUCLEOTIDE SEQUENCE [LARGE SCALE GENOMIC DNA]</scope>
    <source>
        <strain evidence="5 6">OMZ 804</strain>
    </source>
</reference>
<dbReference type="InterPro" id="IPR036751">
    <property type="entry name" value="SpoVG_sf"/>
</dbReference>
<accession>A0A6P1Y477</accession>
<dbReference type="RefSeq" id="WP_162664035.1">
    <property type="nucleotide sequence ID" value="NZ_CP048020.1"/>
</dbReference>
<dbReference type="KEGG" id="trz:GWP43_10045"/>
<dbReference type="Gene3D" id="3.30.1120.40">
    <property type="entry name" value="Stage V sporulation protein G"/>
    <property type="match status" value="1"/>
</dbReference>
<dbReference type="Proteomes" id="UP000464374">
    <property type="component" value="Chromosome"/>
</dbReference>
<dbReference type="PANTHER" id="PTHR38429">
    <property type="entry name" value="SEPTATION PROTEIN SPOVG-RELATED"/>
    <property type="match status" value="1"/>
</dbReference>
<evidence type="ECO:0000256" key="2">
    <source>
        <dbReference type="ARBA" id="ARBA00023210"/>
    </source>
</evidence>
<comment type="function">
    <text evidence="4">Could be involved in septation.</text>
</comment>
<keyword evidence="3 4" id="KW-0131">Cell cycle</keyword>
<gene>
    <name evidence="4 5" type="primary">spoVG</name>
    <name evidence="5" type="ORF">GWP43_10045</name>
</gene>
<evidence type="ECO:0000313" key="5">
    <source>
        <dbReference type="EMBL" id="QHX43722.1"/>
    </source>
</evidence>
<keyword evidence="2 4" id="KW-0717">Septation</keyword>
<proteinExistence type="inferred from homology"/>
<name>A0A6P1Y477_9SPIR</name>
<evidence type="ECO:0000256" key="4">
    <source>
        <dbReference type="HAMAP-Rule" id="MF_00819"/>
    </source>
</evidence>
<dbReference type="EMBL" id="CP048020">
    <property type="protein sequence ID" value="QHX43722.1"/>
    <property type="molecule type" value="Genomic_DNA"/>
</dbReference>
<sequence>MTITDVQIRKTVAEGKLKAYATVTFDDCFVLHNVKLIEGEKGVFVAMPSRRTKTGAYKDIAHPITPEFRSVLQEKILSAYETSAES</sequence>
<comment type="similarity">
    <text evidence="4">Belongs to the SpoVG family.</text>
</comment>
<dbReference type="AlphaFoldDB" id="A0A6P1Y477"/>
<dbReference type="HAMAP" id="MF_00819">
    <property type="entry name" value="SpoVG"/>
    <property type="match status" value="1"/>
</dbReference>
<dbReference type="Pfam" id="PF04026">
    <property type="entry name" value="SpoVG"/>
    <property type="match status" value="1"/>
</dbReference>
<dbReference type="GO" id="GO:0000917">
    <property type="term" value="P:division septum assembly"/>
    <property type="evidence" value="ECO:0007669"/>
    <property type="project" value="UniProtKB-KW"/>
</dbReference>
<dbReference type="InterPro" id="IPR007170">
    <property type="entry name" value="SpoVG"/>
</dbReference>